<keyword evidence="5 7" id="KW-0472">Membrane</keyword>
<keyword evidence="4 7" id="KW-1133">Transmembrane helix</keyword>
<dbReference type="OrthoDB" id="2162691at2759"/>
<dbReference type="CDD" id="cd13220">
    <property type="entry name" value="PH-GRAM_GRAMDC"/>
    <property type="match status" value="1"/>
</dbReference>
<dbReference type="InterPro" id="IPR004182">
    <property type="entry name" value="GRAM"/>
</dbReference>
<organism evidence="9 10">
    <name type="scientific">Wickerhamiella sorbophila</name>
    <dbReference type="NCBI Taxonomy" id="45607"/>
    <lineage>
        <taxon>Eukaryota</taxon>
        <taxon>Fungi</taxon>
        <taxon>Dikarya</taxon>
        <taxon>Ascomycota</taxon>
        <taxon>Saccharomycotina</taxon>
        <taxon>Dipodascomycetes</taxon>
        <taxon>Dipodascales</taxon>
        <taxon>Trichomonascaceae</taxon>
        <taxon>Wickerhamiella</taxon>
    </lineage>
</organism>
<dbReference type="Gene3D" id="2.30.29.30">
    <property type="entry name" value="Pleckstrin-homology domain (PH domain)/Phosphotyrosine-binding domain (PTB)"/>
    <property type="match status" value="1"/>
</dbReference>
<feature type="compositionally biased region" description="Acidic residues" evidence="6">
    <location>
        <begin position="39"/>
        <end position="62"/>
    </location>
</feature>
<gene>
    <name evidence="9" type="ORF">B9G98_03716</name>
</gene>
<proteinExistence type="inferred from homology"/>
<evidence type="ECO:0000313" key="10">
    <source>
        <dbReference type="Proteomes" id="UP000238350"/>
    </source>
</evidence>
<dbReference type="Pfam" id="PF16016">
    <property type="entry name" value="VASt"/>
    <property type="match status" value="1"/>
</dbReference>
<dbReference type="EMBL" id="NDIQ01000022">
    <property type="protein sequence ID" value="PRT56096.1"/>
    <property type="molecule type" value="Genomic_DNA"/>
</dbReference>
<reference evidence="9 10" key="1">
    <citation type="submission" date="2017-04" db="EMBL/GenBank/DDBJ databases">
        <title>Genome sequencing of [Candida] sorbophila.</title>
        <authorList>
            <person name="Ahn J.O."/>
        </authorList>
    </citation>
    <scope>NUCLEOTIDE SEQUENCE [LARGE SCALE GENOMIC DNA]</scope>
    <source>
        <strain evidence="9 10">DS02</strain>
    </source>
</reference>
<evidence type="ECO:0000313" key="9">
    <source>
        <dbReference type="EMBL" id="PRT56096.1"/>
    </source>
</evidence>
<comment type="similarity">
    <text evidence="2">Belongs to the YSP2 family.</text>
</comment>
<dbReference type="GO" id="GO:0120015">
    <property type="term" value="F:sterol transfer activity"/>
    <property type="evidence" value="ECO:0007669"/>
    <property type="project" value="TreeGrafter"/>
</dbReference>
<dbReference type="InterPro" id="IPR051482">
    <property type="entry name" value="Cholesterol_transport"/>
</dbReference>
<dbReference type="GO" id="GO:0005739">
    <property type="term" value="C:mitochondrion"/>
    <property type="evidence" value="ECO:0007669"/>
    <property type="project" value="TreeGrafter"/>
</dbReference>
<name>A0A2T0FM90_9ASCO</name>
<evidence type="ECO:0000256" key="5">
    <source>
        <dbReference type="ARBA" id="ARBA00023136"/>
    </source>
</evidence>
<feature type="transmembrane region" description="Helical" evidence="7">
    <location>
        <begin position="505"/>
        <end position="524"/>
    </location>
</feature>
<evidence type="ECO:0000256" key="1">
    <source>
        <dbReference type="ARBA" id="ARBA00004167"/>
    </source>
</evidence>
<feature type="region of interest" description="Disordered" evidence="6">
    <location>
        <begin position="1"/>
        <end position="108"/>
    </location>
</feature>
<feature type="region of interest" description="Disordered" evidence="6">
    <location>
        <begin position="232"/>
        <end position="295"/>
    </location>
</feature>
<dbReference type="InterPro" id="IPR011993">
    <property type="entry name" value="PH-like_dom_sf"/>
</dbReference>
<dbReference type="PROSITE" id="PS51778">
    <property type="entry name" value="VAST"/>
    <property type="match status" value="1"/>
</dbReference>
<protein>
    <submittedName>
        <fullName evidence="9">Membrane-anchored lipid-binding protein YSP2</fullName>
    </submittedName>
</protein>
<dbReference type="GO" id="GO:0140268">
    <property type="term" value="C:endoplasmic reticulum-plasma membrane contact site"/>
    <property type="evidence" value="ECO:0007669"/>
    <property type="project" value="TreeGrafter"/>
</dbReference>
<comment type="caution">
    <text evidence="9">The sequence shown here is derived from an EMBL/GenBank/DDBJ whole genome shotgun (WGS) entry which is preliminary data.</text>
</comment>
<dbReference type="GO" id="GO:0032541">
    <property type="term" value="C:cortical endoplasmic reticulum"/>
    <property type="evidence" value="ECO:0007669"/>
    <property type="project" value="TreeGrafter"/>
</dbReference>
<dbReference type="Pfam" id="PF02893">
    <property type="entry name" value="GRAM"/>
    <property type="match status" value="1"/>
</dbReference>
<dbReference type="PANTHER" id="PTHR23319">
    <property type="entry name" value="GRAM DOMAIN CONTAINING 1B, ISOFORM E"/>
    <property type="match status" value="1"/>
</dbReference>
<sequence length="588" mass="64533">MAKDSPAKSDSPENEDAGNEKVFKKFSSVLSSVWNTGDNGEEEAGAISEGEEVNEAPEEASEEAPPKAINSMGNGDATLDDFSSSDEGTADSESEGDEPGGSSKPLTIKDVLPQQQLASSKRNAEFHKAFPKIPASEPLIEDHSCALSRDILTQGKMYISPHYICFYSNILGWQVSETINLSQVVEVQAKSTFGVFPNGLTIVTLHQRHTFASLLSRDGVVDLITKLWKSPLNKQTPEGGNQSGSNGEDNMADNSDYSDNEDTNGDGKANGTSSNKWPVANLGPGTNKPTELPDVDPKEKIVANESINAPVGVVANLIFGKDTKWYRRLLADVEKNRDVPEIPQFKVDGGKEKRKYEYIKPLNAPVGPKQTKCLSTETIEDWNLKGLVTVITETRTPDVPSGNSFTTMSRVNLAWGPNNTTKFRMSTWIEWTGKSWIKGAIEKGALDGQVSYAKNLVKEINASLMGGKKAKSMKIKMSGKEDNAGQIAEADEHVESPGVLGNLNWFYISIFLLIVVIVLAVMFFRGRHAGGLDNKLRSIQEEYYLWQWIDGRMPVTSVRHQDFARADIEEAIRVMETRLLKLKGVLSN</sequence>
<feature type="compositionally biased region" description="Acidic residues" evidence="6">
    <location>
        <begin position="88"/>
        <end position="98"/>
    </location>
</feature>
<dbReference type="InterPro" id="IPR031968">
    <property type="entry name" value="VASt"/>
</dbReference>
<feature type="compositionally biased region" description="Basic and acidic residues" evidence="6">
    <location>
        <begin position="1"/>
        <end position="11"/>
    </location>
</feature>
<comment type="subcellular location">
    <subcellularLocation>
        <location evidence="1">Membrane</location>
        <topology evidence="1">Single-pass membrane protein</topology>
    </subcellularLocation>
</comment>
<keyword evidence="3 7" id="KW-0812">Transmembrane</keyword>
<feature type="compositionally biased region" description="Polar residues" evidence="6">
    <location>
        <begin position="232"/>
        <end position="255"/>
    </location>
</feature>
<dbReference type="STRING" id="45607.A0A2T0FM90"/>
<evidence type="ECO:0000256" key="4">
    <source>
        <dbReference type="ARBA" id="ARBA00022989"/>
    </source>
</evidence>
<dbReference type="GeneID" id="36517464"/>
<accession>A0A2T0FM90</accession>
<dbReference type="GO" id="GO:0005789">
    <property type="term" value="C:endoplasmic reticulum membrane"/>
    <property type="evidence" value="ECO:0007669"/>
    <property type="project" value="TreeGrafter"/>
</dbReference>
<dbReference type="Proteomes" id="UP000238350">
    <property type="component" value="Unassembled WGS sequence"/>
</dbReference>
<dbReference type="GO" id="GO:0005886">
    <property type="term" value="C:plasma membrane"/>
    <property type="evidence" value="ECO:0007669"/>
    <property type="project" value="TreeGrafter"/>
</dbReference>
<evidence type="ECO:0000256" key="2">
    <source>
        <dbReference type="ARBA" id="ARBA00006582"/>
    </source>
</evidence>
<feature type="domain" description="VASt" evidence="8">
    <location>
        <begin position="298"/>
        <end position="468"/>
    </location>
</feature>
<dbReference type="AlphaFoldDB" id="A0A2T0FM90"/>
<evidence type="ECO:0000256" key="7">
    <source>
        <dbReference type="SAM" id="Phobius"/>
    </source>
</evidence>
<keyword evidence="10" id="KW-1185">Reference proteome</keyword>
<dbReference type="PANTHER" id="PTHR23319:SF4">
    <property type="entry name" value="GRAM DOMAIN CONTAINING 1B, ISOFORM E"/>
    <property type="match status" value="1"/>
</dbReference>
<dbReference type="SMART" id="SM00568">
    <property type="entry name" value="GRAM"/>
    <property type="match status" value="1"/>
</dbReference>
<dbReference type="GO" id="GO:0032366">
    <property type="term" value="P:intracellular sterol transport"/>
    <property type="evidence" value="ECO:0007669"/>
    <property type="project" value="TreeGrafter"/>
</dbReference>
<evidence type="ECO:0000256" key="6">
    <source>
        <dbReference type="SAM" id="MobiDB-lite"/>
    </source>
</evidence>
<evidence type="ECO:0000259" key="8">
    <source>
        <dbReference type="PROSITE" id="PS51778"/>
    </source>
</evidence>
<dbReference type="RefSeq" id="XP_024666041.1">
    <property type="nucleotide sequence ID" value="XM_024810273.1"/>
</dbReference>
<evidence type="ECO:0000256" key="3">
    <source>
        <dbReference type="ARBA" id="ARBA00022692"/>
    </source>
</evidence>
<dbReference type="GO" id="GO:0032934">
    <property type="term" value="F:sterol binding"/>
    <property type="evidence" value="ECO:0007669"/>
    <property type="project" value="TreeGrafter"/>
</dbReference>